<dbReference type="InterPro" id="IPR011856">
    <property type="entry name" value="tRNA_endonuc-like_dom_sf"/>
</dbReference>
<dbReference type="Gene3D" id="3.40.1350.10">
    <property type="match status" value="1"/>
</dbReference>
<organism evidence="3 4">
    <name type="scientific">Thalassolituus maritimus</name>
    <dbReference type="NCBI Taxonomy" id="484498"/>
    <lineage>
        <taxon>Bacteria</taxon>
        <taxon>Pseudomonadati</taxon>
        <taxon>Pseudomonadota</taxon>
        <taxon>Gammaproteobacteria</taxon>
        <taxon>Oceanospirillales</taxon>
        <taxon>Oceanospirillaceae</taxon>
        <taxon>Thalassolituus</taxon>
    </lineage>
</organism>
<protein>
    <submittedName>
        <fullName evidence="3">Restriction endonuclease</fullName>
    </submittedName>
</protein>
<keyword evidence="3" id="KW-0255">Endonuclease</keyword>
<dbReference type="RefSeq" id="WP_353294532.1">
    <property type="nucleotide sequence ID" value="NZ_BAABWH010000004.1"/>
</dbReference>
<keyword evidence="3" id="KW-0378">Hydrolase</keyword>
<feature type="region of interest" description="Disordered" evidence="1">
    <location>
        <begin position="157"/>
        <end position="183"/>
    </location>
</feature>
<dbReference type="SUPFAM" id="SSF52980">
    <property type="entry name" value="Restriction endonuclease-like"/>
    <property type="match status" value="1"/>
</dbReference>
<dbReference type="EMBL" id="BAABWH010000004">
    <property type="protein sequence ID" value="GAA6145540.1"/>
    <property type="molecule type" value="Genomic_DNA"/>
</dbReference>
<keyword evidence="3" id="KW-0540">Nuclease</keyword>
<dbReference type="Proteomes" id="UP001481413">
    <property type="component" value="Unassembled WGS sequence"/>
</dbReference>
<keyword evidence="4" id="KW-1185">Reference proteome</keyword>
<dbReference type="InterPro" id="IPR007560">
    <property type="entry name" value="Restrct_endonuc_IV_Mrr"/>
</dbReference>
<name>A0ABP9ZZH1_9GAMM</name>
<dbReference type="Pfam" id="PF04471">
    <property type="entry name" value="Mrr_cat"/>
    <property type="match status" value="1"/>
</dbReference>
<proteinExistence type="predicted"/>
<feature type="domain" description="Restriction endonuclease type IV Mrr" evidence="2">
    <location>
        <begin position="201"/>
        <end position="310"/>
    </location>
</feature>
<dbReference type="PANTHER" id="PTHR30015:SF7">
    <property type="entry name" value="TYPE IV METHYL-DIRECTED RESTRICTION ENZYME ECOKMRR"/>
    <property type="match status" value="1"/>
</dbReference>
<reference evidence="3 4" key="1">
    <citation type="submission" date="2024-04" db="EMBL/GenBank/DDBJ databases">
        <title>Draft genome sequence of Thalassolituus maritimus NBRC 116585.</title>
        <authorList>
            <person name="Miyakawa T."/>
            <person name="Kusuya Y."/>
            <person name="Miura T."/>
        </authorList>
    </citation>
    <scope>NUCLEOTIDE SEQUENCE [LARGE SCALE GENOMIC DNA]</scope>
    <source>
        <strain evidence="3 4">5NW40-0001</strain>
    </source>
</reference>
<gene>
    <name evidence="3" type="ORF">NBRC116585_16580</name>
</gene>
<dbReference type="InterPro" id="IPR052906">
    <property type="entry name" value="Type_IV_Methyl-Rstrct_Enzyme"/>
</dbReference>
<accession>A0ABP9ZZH1</accession>
<evidence type="ECO:0000313" key="4">
    <source>
        <dbReference type="Proteomes" id="UP001481413"/>
    </source>
</evidence>
<feature type="compositionally biased region" description="Acidic residues" evidence="1">
    <location>
        <begin position="159"/>
        <end position="177"/>
    </location>
</feature>
<dbReference type="GO" id="GO:0004519">
    <property type="term" value="F:endonuclease activity"/>
    <property type="evidence" value="ECO:0007669"/>
    <property type="project" value="UniProtKB-KW"/>
</dbReference>
<evidence type="ECO:0000256" key="1">
    <source>
        <dbReference type="SAM" id="MobiDB-lite"/>
    </source>
</evidence>
<dbReference type="PANTHER" id="PTHR30015">
    <property type="entry name" value="MRR RESTRICTION SYSTEM PROTEIN"/>
    <property type="match status" value="1"/>
</dbReference>
<evidence type="ECO:0000313" key="3">
    <source>
        <dbReference type="EMBL" id="GAA6145540.1"/>
    </source>
</evidence>
<evidence type="ECO:0000259" key="2">
    <source>
        <dbReference type="Pfam" id="PF04471"/>
    </source>
</evidence>
<comment type="caution">
    <text evidence="3">The sequence shown here is derived from an EMBL/GenBank/DDBJ whole genome shotgun (WGS) entry which is preliminary data.</text>
</comment>
<sequence>MTRQKLWGIHMPAEVDTAPIDNQYIGIGWAEAGDLSALPADRDAFKQALSQAYPDAKDGTIRVWAGTMYRFIHEIEAGDLVVYPSKLDRMVNLGRVTSACLYASNDAHPNQRKVEWLGHVPRDEFSQAALYEIGSAVTLFQVRKYAGEFLKHLNLAEPEPVDDDEDSTISTEDDDTVTQEATKQAKETTSDFIIKRLKNGLSAYDFEHFVAHILECLGYHARVTSKSADGGVDVIAHRDELGFEPPIIKAQCKQITDTTGEPDVNQLLGTIGDGEYALFVNLGSYSKPARATERNKAKLRLIDGEQLVEIVLENYHKLAPRYRTLLPLRQIYVADL</sequence>
<dbReference type="InterPro" id="IPR011335">
    <property type="entry name" value="Restrct_endonuc-II-like"/>
</dbReference>